<sequence>MINARLSFAHRKVPPRRTDPTPEPFRASVWRRHDGANDCCARSTRPIAAMQSNALIRHF</sequence>
<protein>
    <submittedName>
        <fullName evidence="2">Uncharacterized protein</fullName>
    </submittedName>
</protein>
<evidence type="ECO:0000256" key="1">
    <source>
        <dbReference type="SAM" id="MobiDB-lite"/>
    </source>
</evidence>
<organism evidence="2 3">
    <name type="scientific">Burkholderia singularis</name>
    <dbReference type="NCBI Taxonomy" id="1503053"/>
    <lineage>
        <taxon>Bacteria</taxon>
        <taxon>Pseudomonadati</taxon>
        <taxon>Pseudomonadota</taxon>
        <taxon>Betaproteobacteria</taxon>
        <taxon>Burkholderiales</taxon>
        <taxon>Burkholderiaceae</taxon>
        <taxon>Burkholderia</taxon>
        <taxon>pseudomallei group</taxon>
    </lineage>
</organism>
<accession>A0A238GZX8</accession>
<dbReference type="Proteomes" id="UP000198460">
    <property type="component" value="Unassembled WGS sequence"/>
</dbReference>
<name>A0A238GZX8_9BURK</name>
<evidence type="ECO:0000313" key="3">
    <source>
        <dbReference type="Proteomes" id="UP000198460"/>
    </source>
</evidence>
<reference evidence="2 3" key="1">
    <citation type="submission" date="2017-04" db="EMBL/GenBank/DDBJ databases">
        <authorList>
            <person name="Afonso C.L."/>
            <person name="Miller P.J."/>
            <person name="Scott M.A."/>
            <person name="Spackman E."/>
            <person name="Goraichik I."/>
            <person name="Dimitrov K.M."/>
            <person name="Suarez D.L."/>
            <person name="Swayne D.E."/>
        </authorList>
    </citation>
    <scope>NUCLEOTIDE SEQUENCE [LARGE SCALE GENOMIC DNA]</scope>
    <source>
        <strain evidence="2">LMG 28154</strain>
    </source>
</reference>
<dbReference type="AlphaFoldDB" id="A0A238GZX8"/>
<feature type="region of interest" description="Disordered" evidence="1">
    <location>
        <begin position="1"/>
        <end position="26"/>
    </location>
</feature>
<gene>
    <name evidence="2" type="ORF">BSIN_1818</name>
</gene>
<proteinExistence type="predicted"/>
<dbReference type="EMBL" id="FXAN01000032">
    <property type="protein sequence ID" value="SMF98539.1"/>
    <property type="molecule type" value="Genomic_DNA"/>
</dbReference>
<evidence type="ECO:0000313" key="2">
    <source>
        <dbReference type="EMBL" id="SMF98539.1"/>
    </source>
</evidence>